<proteinExistence type="predicted"/>
<evidence type="ECO:0000313" key="1">
    <source>
        <dbReference type="EMBL" id="WVZ83726.1"/>
    </source>
</evidence>
<dbReference type="InterPro" id="IPR036691">
    <property type="entry name" value="Endo/exonu/phosph_ase_sf"/>
</dbReference>
<dbReference type="AlphaFoldDB" id="A0AAQ3X3Q8"/>
<keyword evidence="2" id="KW-1185">Reference proteome</keyword>
<dbReference type="SUPFAM" id="SSF56219">
    <property type="entry name" value="DNase I-like"/>
    <property type="match status" value="1"/>
</dbReference>
<name>A0AAQ3X3Q8_PASNO</name>
<evidence type="ECO:0000313" key="2">
    <source>
        <dbReference type="Proteomes" id="UP001341281"/>
    </source>
</evidence>
<evidence type="ECO:0008006" key="3">
    <source>
        <dbReference type="Google" id="ProtNLM"/>
    </source>
</evidence>
<dbReference type="PANTHER" id="PTHR33710:SF79">
    <property type="entry name" value="OS06G0205337 PROTEIN"/>
    <property type="match status" value="1"/>
</dbReference>
<reference evidence="1 2" key="1">
    <citation type="submission" date="2024-02" db="EMBL/GenBank/DDBJ databases">
        <title>High-quality chromosome-scale genome assembly of Pensacola bahiagrass (Paspalum notatum Flugge var. saurae).</title>
        <authorList>
            <person name="Vega J.M."/>
            <person name="Podio M."/>
            <person name="Orjuela J."/>
            <person name="Siena L.A."/>
            <person name="Pessino S.C."/>
            <person name="Combes M.C."/>
            <person name="Mariac C."/>
            <person name="Albertini E."/>
            <person name="Pupilli F."/>
            <person name="Ortiz J.P.A."/>
            <person name="Leblanc O."/>
        </authorList>
    </citation>
    <scope>NUCLEOTIDE SEQUENCE [LARGE SCALE GENOMIC DNA]</scope>
    <source>
        <strain evidence="1">R1</strain>
        <tissue evidence="1">Leaf</tissue>
    </source>
</reference>
<gene>
    <name evidence="1" type="ORF">U9M48_030846</name>
</gene>
<dbReference type="Proteomes" id="UP001341281">
    <property type="component" value="Chromosome 07"/>
</dbReference>
<dbReference type="PANTHER" id="PTHR33710">
    <property type="entry name" value="BNAC02G09200D PROTEIN"/>
    <property type="match status" value="1"/>
</dbReference>
<sequence length="192" mass="21857">MSLLAWNCRGSGGSLNNPIMNHLALPAVGLSGGLWFLWKDDITVNVINGTHNYILAEAVHVPSATAFGLLCIYDLNNIMNVREKLGPNPANCARISNFCAWVKECGLFDLGFHGPAYTWTNKRFSTHPTFQRLDRCLANSDWIVSFPNTAVYHLPMLYSDHCPILLNIDSKRQLIKKPFRFENWWLEEEDFQ</sequence>
<dbReference type="EMBL" id="CP144751">
    <property type="protein sequence ID" value="WVZ83726.1"/>
    <property type="molecule type" value="Genomic_DNA"/>
</dbReference>
<dbReference type="Gene3D" id="3.60.10.10">
    <property type="entry name" value="Endonuclease/exonuclease/phosphatase"/>
    <property type="match status" value="1"/>
</dbReference>
<protein>
    <recommendedName>
        <fullName evidence="3">Endonuclease/exonuclease/phosphatase domain-containing protein</fullName>
    </recommendedName>
</protein>
<organism evidence="1 2">
    <name type="scientific">Paspalum notatum var. saurae</name>
    <dbReference type="NCBI Taxonomy" id="547442"/>
    <lineage>
        <taxon>Eukaryota</taxon>
        <taxon>Viridiplantae</taxon>
        <taxon>Streptophyta</taxon>
        <taxon>Embryophyta</taxon>
        <taxon>Tracheophyta</taxon>
        <taxon>Spermatophyta</taxon>
        <taxon>Magnoliopsida</taxon>
        <taxon>Liliopsida</taxon>
        <taxon>Poales</taxon>
        <taxon>Poaceae</taxon>
        <taxon>PACMAD clade</taxon>
        <taxon>Panicoideae</taxon>
        <taxon>Andropogonodae</taxon>
        <taxon>Paspaleae</taxon>
        <taxon>Paspalinae</taxon>
        <taxon>Paspalum</taxon>
    </lineage>
</organism>
<accession>A0AAQ3X3Q8</accession>